<dbReference type="EC" id="2.7.2.8" evidence="8"/>
<dbReference type="InterPro" id="IPR037528">
    <property type="entry name" value="ArgB"/>
</dbReference>
<dbReference type="InterPro" id="IPR004662">
    <property type="entry name" value="AcgluKinase_fam"/>
</dbReference>
<feature type="site" description="Transition state stabilizer" evidence="8">
    <location>
        <position position="29"/>
    </location>
</feature>
<dbReference type="GO" id="GO:0042450">
    <property type="term" value="P:L-arginine biosynthetic process via ornithine"/>
    <property type="evidence" value="ECO:0007669"/>
    <property type="project" value="UniProtKB-UniRule"/>
</dbReference>
<organism evidence="10">
    <name type="scientific">Hildenbrandia rivularis</name>
    <dbReference type="NCBI Taxonomy" id="135206"/>
    <lineage>
        <taxon>Eukaryota</taxon>
        <taxon>Rhodophyta</taxon>
        <taxon>Florideophyceae</taxon>
        <taxon>Hildenbrandiophycidae</taxon>
        <taxon>Hildenbrandiales</taxon>
        <taxon>Hildenbrandiaceae</taxon>
        <taxon>Hildenbrandia</taxon>
    </lineage>
</organism>
<feature type="domain" description="Aspartate/glutamate/uridylate kinase" evidence="9">
    <location>
        <begin position="25"/>
        <end position="260"/>
    </location>
</feature>
<sequence>MLSKHERTNVLIEALPYIKRSLGHIIVVKYGGSVMLNDSLKQNVVDDIIFFSCIGLYPILVHGGGSKINFWLSKLHIEPIFRNGIRITNNVTMEVVEMVLTGKINKELVTLININGGNAVGLSGKDGSLILSQPLDIEKMGFVGNIVNVNTKILSLLISNFYIPVIASIGYDQHGQTYNINADLLASRIAVALNAEKLIFLTDMPGILLDINNLATVIQTLDVNEASQLEKKGIISGGMIPKVHSCVNALKHGVAFAYVIDGRVPHALLSTVLTKNYYGSMLLSRKTR</sequence>
<dbReference type="HAMAP" id="MF_00082">
    <property type="entry name" value="ArgB"/>
    <property type="match status" value="1"/>
</dbReference>
<evidence type="ECO:0000256" key="6">
    <source>
        <dbReference type="ARBA" id="ARBA00022777"/>
    </source>
</evidence>
<dbReference type="InterPro" id="IPR001057">
    <property type="entry name" value="Glu/AcGlu_kinase"/>
</dbReference>
<dbReference type="PRINTS" id="PR00474">
    <property type="entry name" value="GLU5KINASE"/>
</dbReference>
<dbReference type="SUPFAM" id="SSF53633">
    <property type="entry name" value="Carbamate kinase-like"/>
    <property type="match status" value="1"/>
</dbReference>
<dbReference type="GeneID" id="29074276"/>
<evidence type="ECO:0000313" key="10">
    <source>
        <dbReference type="EMBL" id="AOM67178.1"/>
    </source>
</evidence>
<keyword evidence="4 8" id="KW-0808">Transferase</keyword>
<reference evidence="10" key="1">
    <citation type="journal article" date="2016" name="BMC Biol.">
        <title>Parallel evolution of highly conserved plastid genome architecture in red seaweeds and seed plants.</title>
        <authorList>
            <person name="Lee J."/>
            <person name="Cho C.H."/>
            <person name="Park S.I."/>
            <person name="Choi J.W."/>
            <person name="Song H.S."/>
            <person name="West J.A."/>
            <person name="Bhattacharya D."/>
            <person name="Yoon H.S."/>
        </authorList>
    </citation>
    <scope>NUCLEOTIDE SEQUENCE</scope>
</reference>
<evidence type="ECO:0000259" key="9">
    <source>
        <dbReference type="Pfam" id="PF00696"/>
    </source>
</evidence>
<evidence type="ECO:0000256" key="4">
    <source>
        <dbReference type="ARBA" id="ARBA00022679"/>
    </source>
</evidence>
<keyword evidence="2 8" id="KW-0055">Arginine biosynthesis</keyword>
<comment type="function">
    <text evidence="8">Catalyzes the ATP-dependent phosphorylation of N-acetyl-L-glutamate.</text>
</comment>
<protein>
    <recommendedName>
        <fullName evidence="8">Acetylglutamate kinase</fullName>
        <ecNumber evidence="8">2.7.2.8</ecNumber>
    </recommendedName>
    <alternativeName>
        <fullName evidence="8">N-acetyl-L-glutamate 5-phosphotransferase</fullName>
    </alternativeName>
    <alternativeName>
        <fullName evidence="8">NAG kinase</fullName>
        <shortName evidence="8">NAGK</shortName>
    </alternativeName>
</protein>
<comment type="catalytic activity">
    <reaction evidence="8">
        <text>N-acetyl-L-glutamate + ATP = N-acetyl-L-glutamyl 5-phosphate + ADP</text>
        <dbReference type="Rhea" id="RHEA:14629"/>
        <dbReference type="ChEBI" id="CHEBI:30616"/>
        <dbReference type="ChEBI" id="CHEBI:44337"/>
        <dbReference type="ChEBI" id="CHEBI:57936"/>
        <dbReference type="ChEBI" id="CHEBI:456216"/>
        <dbReference type="EC" id="2.7.2.8"/>
    </reaction>
</comment>
<dbReference type="GO" id="GO:0003991">
    <property type="term" value="F:acetylglutamate kinase activity"/>
    <property type="evidence" value="ECO:0007669"/>
    <property type="project" value="UniProtKB-UniRule"/>
</dbReference>
<keyword evidence="3 8" id="KW-0028">Amino-acid biosynthesis</keyword>
<proteinExistence type="inferred from homology"/>
<name>A0A1C9CFK4_9FLOR</name>
<dbReference type="CDD" id="cd04250">
    <property type="entry name" value="AAK_NAGK-C"/>
    <property type="match status" value="1"/>
</dbReference>
<evidence type="ECO:0000256" key="7">
    <source>
        <dbReference type="ARBA" id="ARBA00022840"/>
    </source>
</evidence>
<dbReference type="EMBL" id="KX284723">
    <property type="protein sequence ID" value="AOM67178.1"/>
    <property type="molecule type" value="Genomic_DNA"/>
</dbReference>
<dbReference type="NCBIfam" id="TIGR00761">
    <property type="entry name" value="argB"/>
    <property type="match status" value="1"/>
</dbReference>
<dbReference type="FunFam" id="3.40.1160.10:FF:000004">
    <property type="entry name" value="Acetylglutamate kinase"/>
    <property type="match status" value="1"/>
</dbReference>
<keyword evidence="10" id="KW-0934">Plastid</keyword>
<dbReference type="InterPro" id="IPR041727">
    <property type="entry name" value="NAGK-C"/>
</dbReference>
<feature type="binding site" evidence="8">
    <location>
        <begin position="64"/>
        <end position="65"/>
    </location>
    <ligand>
        <name>substrate</name>
    </ligand>
</feature>
<keyword evidence="7 8" id="KW-0067">ATP-binding</keyword>
<dbReference type="InterPro" id="IPR036393">
    <property type="entry name" value="AceGlu_kinase-like_sf"/>
</dbReference>
<keyword evidence="5 8" id="KW-0547">Nucleotide-binding</keyword>
<feature type="binding site" evidence="8">
    <location>
        <position position="179"/>
    </location>
    <ligand>
        <name>substrate</name>
    </ligand>
</feature>
<dbReference type="Pfam" id="PF00696">
    <property type="entry name" value="AA_kinase"/>
    <property type="match status" value="1"/>
</dbReference>
<evidence type="ECO:0000256" key="2">
    <source>
        <dbReference type="ARBA" id="ARBA00022571"/>
    </source>
</evidence>
<evidence type="ECO:0000256" key="1">
    <source>
        <dbReference type="ARBA" id="ARBA00004828"/>
    </source>
</evidence>
<comment type="pathway">
    <text evidence="1 8">Amino-acid biosynthesis; L-arginine biosynthesis; N(2)-acetyl-L-ornithine from L-glutamate: step 2/4.</text>
</comment>
<feature type="site" description="Transition state stabilizer" evidence="8">
    <location>
        <position position="242"/>
    </location>
</feature>
<accession>A0A1C9CFK4</accession>
<gene>
    <name evidence="8 10" type="primary">argB</name>
    <name evidence="10" type="ORF">Hrvl_118</name>
</gene>
<dbReference type="PANTHER" id="PTHR23342">
    <property type="entry name" value="N-ACETYLGLUTAMATE SYNTHASE"/>
    <property type="match status" value="1"/>
</dbReference>
<evidence type="ECO:0000256" key="3">
    <source>
        <dbReference type="ARBA" id="ARBA00022605"/>
    </source>
</evidence>
<evidence type="ECO:0000256" key="8">
    <source>
        <dbReference type="HAMAP-Rule" id="MF_00082"/>
    </source>
</evidence>
<geneLocation type="plastid" evidence="10"/>
<dbReference type="UniPathway" id="UPA00068">
    <property type="reaction ID" value="UER00107"/>
</dbReference>
<dbReference type="PANTHER" id="PTHR23342:SF0">
    <property type="entry name" value="N-ACETYLGLUTAMATE SYNTHASE, MITOCHONDRIAL"/>
    <property type="match status" value="1"/>
</dbReference>
<keyword evidence="6 8" id="KW-0418">Kinase</keyword>
<comment type="similarity">
    <text evidence="8">Belongs to the acetylglutamate kinase family. ArgB subfamily.</text>
</comment>
<evidence type="ECO:0000256" key="5">
    <source>
        <dbReference type="ARBA" id="ARBA00022741"/>
    </source>
</evidence>
<dbReference type="PIRSF" id="PIRSF000728">
    <property type="entry name" value="NAGK"/>
    <property type="match status" value="1"/>
</dbReference>
<dbReference type="AlphaFoldDB" id="A0A1C9CFK4"/>
<feature type="binding site" evidence="8">
    <location>
        <position position="86"/>
    </location>
    <ligand>
        <name>substrate</name>
    </ligand>
</feature>
<dbReference type="RefSeq" id="YP_009297634.1">
    <property type="nucleotide sequence ID" value="NC_031177.1"/>
</dbReference>
<dbReference type="GO" id="GO:0005737">
    <property type="term" value="C:cytoplasm"/>
    <property type="evidence" value="ECO:0007669"/>
    <property type="project" value="InterPro"/>
</dbReference>
<dbReference type="Gene3D" id="3.40.1160.10">
    <property type="entry name" value="Acetylglutamate kinase-like"/>
    <property type="match status" value="1"/>
</dbReference>
<dbReference type="GO" id="GO:0005524">
    <property type="term" value="F:ATP binding"/>
    <property type="evidence" value="ECO:0007669"/>
    <property type="project" value="UniProtKB-UniRule"/>
</dbReference>
<dbReference type="InterPro" id="IPR001048">
    <property type="entry name" value="Asp/Glu/Uridylate_kinase"/>
</dbReference>